<dbReference type="Gene3D" id="1.10.10.60">
    <property type="entry name" value="Homeodomain-like"/>
    <property type="match status" value="1"/>
</dbReference>
<dbReference type="PANTHER" id="PTHR43280">
    <property type="entry name" value="ARAC-FAMILY TRANSCRIPTIONAL REGULATOR"/>
    <property type="match status" value="1"/>
</dbReference>
<gene>
    <name evidence="5" type="ORF">GCM10010992_13870</name>
</gene>
<protein>
    <submittedName>
        <fullName evidence="5">AraC family transcriptional regulator</fullName>
    </submittedName>
</protein>
<dbReference type="Pfam" id="PF12833">
    <property type="entry name" value="HTH_18"/>
    <property type="match status" value="1"/>
</dbReference>
<dbReference type="PRINTS" id="PR00032">
    <property type="entry name" value="HTHARAC"/>
</dbReference>
<evidence type="ECO:0000259" key="4">
    <source>
        <dbReference type="PROSITE" id="PS01124"/>
    </source>
</evidence>
<accession>A0ABQ2NJ78</accession>
<evidence type="ECO:0000256" key="2">
    <source>
        <dbReference type="ARBA" id="ARBA00023125"/>
    </source>
</evidence>
<dbReference type="SMART" id="SM00342">
    <property type="entry name" value="HTH_ARAC"/>
    <property type="match status" value="1"/>
</dbReference>
<evidence type="ECO:0000313" key="5">
    <source>
        <dbReference type="EMBL" id="GGP03859.1"/>
    </source>
</evidence>
<evidence type="ECO:0000256" key="1">
    <source>
        <dbReference type="ARBA" id="ARBA00023015"/>
    </source>
</evidence>
<dbReference type="Pfam" id="PF02311">
    <property type="entry name" value="AraC_binding"/>
    <property type="match status" value="1"/>
</dbReference>
<dbReference type="EMBL" id="BMLV01000002">
    <property type="protein sequence ID" value="GGP03859.1"/>
    <property type="molecule type" value="Genomic_DNA"/>
</dbReference>
<name>A0ABQ2NJ78_9FLAO</name>
<comment type="caution">
    <text evidence="5">The sequence shown here is derived from an EMBL/GenBank/DDBJ whole genome shotgun (WGS) entry which is preliminary data.</text>
</comment>
<dbReference type="Proteomes" id="UP000620064">
    <property type="component" value="Unassembled WGS sequence"/>
</dbReference>
<feature type="domain" description="HTH araC/xylS-type" evidence="4">
    <location>
        <begin position="191"/>
        <end position="289"/>
    </location>
</feature>
<dbReference type="SUPFAM" id="SSF46689">
    <property type="entry name" value="Homeodomain-like"/>
    <property type="match status" value="1"/>
</dbReference>
<keyword evidence="3" id="KW-0804">Transcription</keyword>
<dbReference type="PANTHER" id="PTHR43280:SF32">
    <property type="entry name" value="TRANSCRIPTIONAL REGULATORY PROTEIN"/>
    <property type="match status" value="1"/>
</dbReference>
<evidence type="ECO:0000256" key="3">
    <source>
        <dbReference type="ARBA" id="ARBA00023163"/>
    </source>
</evidence>
<dbReference type="InterPro" id="IPR018060">
    <property type="entry name" value="HTH_AraC"/>
</dbReference>
<keyword evidence="6" id="KW-1185">Reference proteome</keyword>
<dbReference type="RefSeq" id="WP_188617345.1">
    <property type="nucleotide sequence ID" value="NZ_BMLV01000002.1"/>
</dbReference>
<dbReference type="InterPro" id="IPR037923">
    <property type="entry name" value="HTH-like"/>
</dbReference>
<organism evidence="5 6">
    <name type="scientific">Cloacibacterium rupense</name>
    <dbReference type="NCBI Taxonomy" id="517423"/>
    <lineage>
        <taxon>Bacteria</taxon>
        <taxon>Pseudomonadati</taxon>
        <taxon>Bacteroidota</taxon>
        <taxon>Flavobacteriia</taxon>
        <taxon>Flavobacteriales</taxon>
        <taxon>Weeksellaceae</taxon>
    </lineage>
</organism>
<proteinExistence type="predicted"/>
<dbReference type="PROSITE" id="PS01124">
    <property type="entry name" value="HTH_ARAC_FAMILY_2"/>
    <property type="match status" value="1"/>
</dbReference>
<evidence type="ECO:0000313" key="6">
    <source>
        <dbReference type="Proteomes" id="UP000620064"/>
    </source>
</evidence>
<sequence>MTHFPVYNACNLITNENSERKIVVHELKDLLTDEHLPHKPHRHTFYQILYIEKGAGSHKIDFTEHQIGGPVIYILAPGQVHDLRITDKNSLGCLINFKPDFFSSFLNKSQCVDQLPLFSFNRSVSYYEIPEEKHSIFNDIFSKIKSSSDYQSKNSENLLRIHLLELFYTIIDEINDPEENINITNQKNLIYRFEKLLEENYGTEHYPKFYADKLAITANYLNFICKNVIGKTAGEIIRNRIVLEAKRLLINSEFSISQISFQLGFEDNSYFTKFFKANSKTSPSEFRNHINR</sequence>
<keyword evidence="1" id="KW-0805">Transcription regulation</keyword>
<dbReference type="InterPro" id="IPR020449">
    <property type="entry name" value="Tscrpt_reg_AraC-type_HTH"/>
</dbReference>
<dbReference type="InterPro" id="IPR003313">
    <property type="entry name" value="AraC-bd"/>
</dbReference>
<dbReference type="InterPro" id="IPR009057">
    <property type="entry name" value="Homeodomain-like_sf"/>
</dbReference>
<dbReference type="SUPFAM" id="SSF51215">
    <property type="entry name" value="Regulatory protein AraC"/>
    <property type="match status" value="1"/>
</dbReference>
<reference evidence="6" key="1">
    <citation type="journal article" date="2019" name="Int. J. Syst. Evol. Microbiol.">
        <title>The Global Catalogue of Microorganisms (GCM) 10K type strain sequencing project: providing services to taxonomists for standard genome sequencing and annotation.</title>
        <authorList>
            <consortium name="The Broad Institute Genomics Platform"/>
            <consortium name="The Broad Institute Genome Sequencing Center for Infectious Disease"/>
            <person name="Wu L."/>
            <person name="Ma J."/>
        </authorList>
    </citation>
    <scope>NUCLEOTIDE SEQUENCE [LARGE SCALE GENOMIC DNA]</scope>
    <source>
        <strain evidence="6">CGMCC 1.7656</strain>
    </source>
</reference>
<keyword evidence="2" id="KW-0238">DNA-binding</keyword>